<evidence type="ECO:0000256" key="7">
    <source>
        <dbReference type="RuleBase" id="RU363032"/>
    </source>
</evidence>
<comment type="subcellular location">
    <subcellularLocation>
        <location evidence="1 7">Cell membrane</location>
        <topology evidence="1 7">Multi-pass membrane protein</topology>
    </subcellularLocation>
</comment>
<dbReference type="Pfam" id="PF12911">
    <property type="entry name" value="OppC_N"/>
    <property type="match status" value="1"/>
</dbReference>
<organism evidence="9 10">
    <name type="scientific">Sanguibacter gelidistatuariae</name>
    <dbReference type="NCBI Taxonomy" id="1814289"/>
    <lineage>
        <taxon>Bacteria</taxon>
        <taxon>Bacillati</taxon>
        <taxon>Actinomycetota</taxon>
        <taxon>Actinomycetes</taxon>
        <taxon>Micrococcales</taxon>
        <taxon>Sanguibacteraceae</taxon>
        <taxon>Sanguibacter</taxon>
    </lineage>
</organism>
<keyword evidence="2 7" id="KW-0813">Transport</keyword>
<sequence length="349" mass="36871">MADEDIRESLIAVQATGAGTADAVAIDESTAVTAPDRASRFIRAVRFVRRSPKFALGAGIVLAIVLFAIFGPMLTQNPKFSGNEALQPPSTDHWLGTTGLGYDMLAQLAYGARGSLIIGVVVAAIAVSLSVLFGVVGGYLGGWTDEILSLITNIMLVIPGLPLIIVISGYMDGRTVWFVAFVLGLTAWAGSAVVLRLQARSLRNRDYVAAARVSGEKAFRIVFVEIMPNLLPLFAAQFLFAMVFAILGEAGLSYLGLGATGSITWGTILNDAQVGMALTRDAWWWFVPPGVLIALVGGGLSLINFSIDEIINPKLRAAPAAVKSVRKARKTVLKDDHAGTAGTTVKVDA</sequence>
<dbReference type="InterPro" id="IPR025966">
    <property type="entry name" value="OppC_N"/>
</dbReference>
<dbReference type="GO" id="GO:0071916">
    <property type="term" value="F:dipeptide transmembrane transporter activity"/>
    <property type="evidence" value="ECO:0007669"/>
    <property type="project" value="TreeGrafter"/>
</dbReference>
<evidence type="ECO:0000259" key="8">
    <source>
        <dbReference type="PROSITE" id="PS50928"/>
    </source>
</evidence>
<dbReference type="PROSITE" id="PS50928">
    <property type="entry name" value="ABC_TM1"/>
    <property type="match status" value="1"/>
</dbReference>
<gene>
    <name evidence="9" type="ORF">SAMN05216410_0959</name>
</gene>
<protein>
    <submittedName>
        <fullName evidence="9">Peptide/nickel transport system permease protein</fullName>
    </submittedName>
</protein>
<evidence type="ECO:0000256" key="4">
    <source>
        <dbReference type="ARBA" id="ARBA00022692"/>
    </source>
</evidence>
<comment type="similarity">
    <text evidence="7">Belongs to the binding-protein-dependent transport system permease family.</text>
</comment>
<proteinExistence type="inferred from homology"/>
<reference evidence="9 10" key="1">
    <citation type="submission" date="2016-09" db="EMBL/GenBank/DDBJ databases">
        <authorList>
            <person name="Capua I."/>
            <person name="De Benedictis P."/>
            <person name="Joannis T."/>
            <person name="Lombin L.H."/>
            <person name="Cattoli G."/>
        </authorList>
    </citation>
    <scope>NUCLEOTIDE SEQUENCE [LARGE SCALE GENOMIC DNA]</scope>
    <source>
        <strain evidence="9 10">ISLP-3</strain>
    </source>
</reference>
<evidence type="ECO:0000313" key="10">
    <source>
        <dbReference type="Proteomes" id="UP000199039"/>
    </source>
</evidence>
<evidence type="ECO:0000256" key="1">
    <source>
        <dbReference type="ARBA" id="ARBA00004651"/>
    </source>
</evidence>
<evidence type="ECO:0000256" key="6">
    <source>
        <dbReference type="ARBA" id="ARBA00023136"/>
    </source>
</evidence>
<evidence type="ECO:0000256" key="5">
    <source>
        <dbReference type="ARBA" id="ARBA00022989"/>
    </source>
</evidence>
<dbReference type="InterPro" id="IPR050366">
    <property type="entry name" value="BP-dependent_transpt_permease"/>
</dbReference>
<dbReference type="Pfam" id="PF00528">
    <property type="entry name" value="BPD_transp_1"/>
    <property type="match status" value="1"/>
</dbReference>
<evidence type="ECO:0000313" key="9">
    <source>
        <dbReference type="EMBL" id="SDB92550.1"/>
    </source>
</evidence>
<feature type="transmembrane region" description="Helical" evidence="7">
    <location>
        <begin position="218"/>
        <end position="247"/>
    </location>
</feature>
<keyword evidence="5 7" id="KW-1133">Transmembrane helix</keyword>
<name>A0A1G6HE66_9MICO</name>
<feature type="transmembrane region" description="Helical" evidence="7">
    <location>
        <begin position="176"/>
        <end position="197"/>
    </location>
</feature>
<dbReference type="SUPFAM" id="SSF161098">
    <property type="entry name" value="MetI-like"/>
    <property type="match status" value="1"/>
</dbReference>
<keyword evidence="10" id="KW-1185">Reference proteome</keyword>
<dbReference type="GO" id="GO:0005886">
    <property type="term" value="C:plasma membrane"/>
    <property type="evidence" value="ECO:0007669"/>
    <property type="project" value="UniProtKB-SubCell"/>
</dbReference>
<feature type="transmembrane region" description="Helical" evidence="7">
    <location>
        <begin position="116"/>
        <end position="140"/>
    </location>
</feature>
<dbReference type="CDD" id="cd06261">
    <property type="entry name" value="TM_PBP2"/>
    <property type="match status" value="1"/>
</dbReference>
<dbReference type="PANTHER" id="PTHR43386:SF1">
    <property type="entry name" value="D,D-DIPEPTIDE TRANSPORT SYSTEM PERMEASE PROTEIN DDPC-RELATED"/>
    <property type="match status" value="1"/>
</dbReference>
<evidence type="ECO:0000256" key="3">
    <source>
        <dbReference type="ARBA" id="ARBA00022475"/>
    </source>
</evidence>
<accession>A0A1G6HE66</accession>
<keyword evidence="4 7" id="KW-0812">Transmembrane</keyword>
<feature type="transmembrane region" description="Helical" evidence="7">
    <location>
        <begin position="147"/>
        <end position="170"/>
    </location>
</feature>
<dbReference type="AlphaFoldDB" id="A0A1G6HE66"/>
<feature type="transmembrane region" description="Helical" evidence="7">
    <location>
        <begin position="54"/>
        <end position="74"/>
    </location>
</feature>
<dbReference type="OrthoDB" id="6637947at2"/>
<dbReference type="PANTHER" id="PTHR43386">
    <property type="entry name" value="OLIGOPEPTIDE TRANSPORT SYSTEM PERMEASE PROTEIN APPC"/>
    <property type="match status" value="1"/>
</dbReference>
<feature type="transmembrane region" description="Helical" evidence="7">
    <location>
        <begin position="283"/>
        <end position="307"/>
    </location>
</feature>
<keyword evidence="3" id="KW-1003">Cell membrane</keyword>
<dbReference type="InterPro" id="IPR035906">
    <property type="entry name" value="MetI-like_sf"/>
</dbReference>
<dbReference type="Proteomes" id="UP000199039">
    <property type="component" value="Unassembled WGS sequence"/>
</dbReference>
<dbReference type="STRING" id="1814289.SAMN05216410_0959"/>
<keyword evidence="6 7" id="KW-0472">Membrane</keyword>
<dbReference type="RefSeq" id="WP_093181156.1">
    <property type="nucleotide sequence ID" value="NZ_FMYH01000001.1"/>
</dbReference>
<dbReference type="Gene3D" id="1.10.3720.10">
    <property type="entry name" value="MetI-like"/>
    <property type="match status" value="1"/>
</dbReference>
<dbReference type="EMBL" id="FMYH01000001">
    <property type="protein sequence ID" value="SDB92550.1"/>
    <property type="molecule type" value="Genomic_DNA"/>
</dbReference>
<feature type="domain" description="ABC transmembrane type-1" evidence="8">
    <location>
        <begin position="116"/>
        <end position="304"/>
    </location>
</feature>
<dbReference type="InterPro" id="IPR000515">
    <property type="entry name" value="MetI-like"/>
</dbReference>
<evidence type="ECO:0000256" key="2">
    <source>
        <dbReference type="ARBA" id="ARBA00022448"/>
    </source>
</evidence>